<keyword evidence="1" id="KW-1133">Transmembrane helix</keyword>
<dbReference type="OrthoDB" id="434647at2759"/>
<dbReference type="Proteomes" id="UP000036987">
    <property type="component" value="Unassembled WGS sequence"/>
</dbReference>
<proteinExistence type="inferred from homology"/>
<name>A0A0K9NT04_ZOSMR</name>
<dbReference type="PANTHER" id="PTHR12300:SF180">
    <property type="entry name" value="HVA22-LIKE PROTEIN"/>
    <property type="match status" value="1"/>
</dbReference>
<comment type="subcellular location">
    <subcellularLocation>
        <location evidence="1">Membrane</location>
        <topology evidence="1">Multi-pass membrane protein</topology>
    </subcellularLocation>
</comment>
<keyword evidence="3" id="KW-1185">Reference proteome</keyword>
<dbReference type="AlphaFoldDB" id="A0A0K9NT04"/>
<keyword evidence="1" id="KW-0812">Transmembrane</keyword>
<feature type="transmembrane region" description="Helical" evidence="1">
    <location>
        <begin position="6"/>
        <end position="31"/>
    </location>
</feature>
<feature type="transmembrane region" description="Helical" evidence="1">
    <location>
        <begin position="51"/>
        <end position="83"/>
    </location>
</feature>
<evidence type="ECO:0000313" key="3">
    <source>
        <dbReference type="Proteomes" id="UP000036987"/>
    </source>
</evidence>
<evidence type="ECO:0000256" key="1">
    <source>
        <dbReference type="RuleBase" id="RU362006"/>
    </source>
</evidence>
<dbReference type="EMBL" id="LFYR01001803">
    <property type="protein sequence ID" value="KMZ59157.1"/>
    <property type="molecule type" value="Genomic_DNA"/>
</dbReference>
<dbReference type="GO" id="GO:0016020">
    <property type="term" value="C:membrane"/>
    <property type="evidence" value="ECO:0007669"/>
    <property type="project" value="UniProtKB-SubCell"/>
</dbReference>
<gene>
    <name evidence="2" type="ORF">ZOSMA_6G00880</name>
</gene>
<accession>A0A0K9NT04</accession>
<organism evidence="2 3">
    <name type="scientific">Zostera marina</name>
    <name type="common">Eelgrass</name>
    <dbReference type="NCBI Taxonomy" id="29655"/>
    <lineage>
        <taxon>Eukaryota</taxon>
        <taxon>Viridiplantae</taxon>
        <taxon>Streptophyta</taxon>
        <taxon>Embryophyta</taxon>
        <taxon>Tracheophyta</taxon>
        <taxon>Spermatophyta</taxon>
        <taxon>Magnoliopsida</taxon>
        <taxon>Liliopsida</taxon>
        <taxon>Zosteraceae</taxon>
        <taxon>Zostera</taxon>
    </lineage>
</organism>
<dbReference type="Pfam" id="PF03134">
    <property type="entry name" value="TB2_DP1_HVA22"/>
    <property type="match status" value="1"/>
</dbReference>
<comment type="similarity">
    <text evidence="1">Belongs to the DP1 family.</text>
</comment>
<reference evidence="3" key="1">
    <citation type="journal article" date="2016" name="Nature">
        <title>The genome of the seagrass Zostera marina reveals angiosperm adaptation to the sea.</title>
        <authorList>
            <person name="Olsen J.L."/>
            <person name="Rouze P."/>
            <person name="Verhelst B."/>
            <person name="Lin Y.-C."/>
            <person name="Bayer T."/>
            <person name="Collen J."/>
            <person name="Dattolo E."/>
            <person name="De Paoli E."/>
            <person name="Dittami S."/>
            <person name="Maumus F."/>
            <person name="Michel G."/>
            <person name="Kersting A."/>
            <person name="Lauritano C."/>
            <person name="Lohaus R."/>
            <person name="Toepel M."/>
            <person name="Tonon T."/>
            <person name="Vanneste K."/>
            <person name="Amirebrahimi M."/>
            <person name="Brakel J."/>
            <person name="Bostroem C."/>
            <person name="Chovatia M."/>
            <person name="Grimwood J."/>
            <person name="Jenkins J.W."/>
            <person name="Jueterbock A."/>
            <person name="Mraz A."/>
            <person name="Stam W.T."/>
            <person name="Tice H."/>
            <person name="Bornberg-Bauer E."/>
            <person name="Green P.J."/>
            <person name="Pearson G.A."/>
            <person name="Procaccini G."/>
            <person name="Duarte C.M."/>
            <person name="Schmutz J."/>
            <person name="Reusch T.B.H."/>
            <person name="Van de Peer Y."/>
        </authorList>
    </citation>
    <scope>NUCLEOTIDE SEQUENCE [LARGE SCALE GENOMIC DNA]</scope>
    <source>
        <strain evidence="3">cv. Finnish</strain>
    </source>
</reference>
<evidence type="ECO:0000313" key="2">
    <source>
        <dbReference type="EMBL" id="KMZ59157.1"/>
    </source>
</evidence>
<dbReference type="InterPro" id="IPR004345">
    <property type="entry name" value="TB2_DP1_HVA22"/>
</dbReference>
<keyword evidence="1" id="KW-0472">Membrane</keyword>
<sequence>MSCQCFLVVSSLFGHGFLLHSPFSFSVYRFLHCRFIEFLRTPLFYCSRSRFLLLFISLVVLIYFWDFFFLFSGCFSFLCSLFSGFLWDFYFSGCSQLSLISTSLGRILQETFALAMPIQLTSVLKQWRVTNWMLRNCAFVVSTAICKLPMYNEAKLAFYIYLWYPKTKGTTYVYGAFFRTYISKHETYIDRNLLELRVRAGDVAALYWEKIEAYCQTRFLEILQFIASRSQSSSQQQSTHRLNLNN</sequence>
<comment type="caution">
    <text evidence="2">The sequence shown here is derived from an EMBL/GenBank/DDBJ whole genome shotgun (WGS) entry which is preliminary data.</text>
</comment>
<protein>
    <recommendedName>
        <fullName evidence="1">HVA22-like protein</fullName>
    </recommendedName>
</protein>
<dbReference type="PANTHER" id="PTHR12300">
    <property type="entry name" value="HVA22-LIKE PROTEINS"/>
    <property type="match status" value="1"/>
</dbReference>